<organism evidence="1 2">
    <name type="scientific">Persicobacter psychrovividus</name>
    <dbReference type="NCBI Taxonomy" id="387638"/>
    <lineage>
        <taxon>Bacteria</taxon>
        <taxon>Pseudomonadati</taxon>
        <taxon>Bacteroidota</taxon>
        <taxon>Cytophagia</taxon>
        <taxon>Cytophagales</taxon>
        <taxon>Persicobacteraceae</taxon>
        <taxon>Persicobacter</taxon>
    </lineage>
</organism>
<reference evidence="1 2" key="1">
    <citation type="submission" date="2021-12" db="EMBL/GenBank/DDBJ databases">
        <title>Genome sequencing of bacteria with rrn-lacking chromosome and rrn-plasmid.</title>
        <authorList>
            <person name="Anda M."/>
            <person name="Iwasaki W."/>
        </authorList>
    </citation>
    <scope>NUCLEOTIDE SEQUENCE [LARGE SCALE GENOMIC DNA]</scope>
    <source>
        <strain evidence="1 2">NBRC 101262</strain>
    </source>
</reference>
<protein>
    <submittedName>
        <fullName evidence="1">Uncharacterized protein</fullName>
    </submittedName>
</protein>
<evidence type="ECO:0000313" key="2">
    <source>
        <dbReference type="Proteomes" id="UP001354989"/>
    </source>
</evidence>
<name>A0ABN6L720_9BACT</name>
<keyword evidence="2" id="KW-1185">Reference proteome</keyword>
<dbReference type="Proteomes" id="UP001354989">
    <property type="component" value="Chromosome"/>
</dbReference>
<proteinExistence type="predicted"/>
<sequence>MENLPEFERKYADYLSEEDLKKIEALEKESGKTLLAYYTPPKPAEIDPETLKKIQALEKKLCVRLVAYDYHKG</sequence>
<dbReference type="EMBL" id="AP025292">
    <property type="protein sequence ID" value="BDC98982.1"/>
    <property type="molecule type" value="Genomic_DNA"/>
</dbReference>
<accession>A0ABN6L720</accession>
<dbReference type="RefSeq" id="WP_332920621.1">
    <property type="nucleotide sequence ID" value="NZ_AP025292.1"/>
</dbReference>
<evidence type="ECO:0000313" key="1">
    <source>
        <dbReference type="EMBL" id="BDC98982.1"/>
    </source>
</evidence>
<gene>
    <name evidence="1" type="ORF">PEPS_12630</name>
</gene>